<evidence type="ECO:0000256" key="1">
    <source>
        <dbReference type="SAM" id="Phobius"/>
    </source>
</evidence>
<reference evidence="2" key="1">
    <citation type="submission" date="2022-08" db="EMBL/GenBank/DDBJ databases">
        <title>Whole genome sequencing of non-tuberculosis mycobacteria type-strains.</title>
        <authorList>
            <person name="Igarashi Y."/>
            <person name="Osugi A."/>
            <person name="Mitarai S."/>
        </authorList>
    </citation>
    <scope>NUCLEOTIDE SEQUENCE</scope>
    <source>
        <strain evidence="2">DSM 45127</strain>
    </source>
</reference>
<feature type="transmembrane region" description="Helical" evidence="1">
    <location>
        <begin position="75"/>
        <end position="97"/>
    </location>
</feature>
<gene>
    <name evidence="2" type="ORF">MKK62_14385</name>
</gene>
<sequence>MTTTAISSTTDSSRRRPLRADLVFWTAAGALVAALSGPLSHSWAVPRAVLLDVGLVFAIVGPLMLLGLRRMRLSSGLVAAFVVTNFALAPLALAAAGFDWLGLTRAGNWALADAGLVMLVLGIWQYVALRSLRR</sequence>
<keyword evidence="1" id="KW-0812">Transmembrane</keyword>
<organism evidence="2 3">
    <name type="scientific">Mycobacterium paraterrae</name>
    <dbReference type="NCBI Taxonomy" id="577492"/>
    <lineage>
        <taxon>Bacteria</taxon>
        <taxon>Bacillati</taxon>
        <taxon>Actinomycetota</taxon>
        <taxon>Actinomycetes</taxon>
        <taxon>Mycobacteriales</taxon>
        <taxon>Mycobacteriaceae</taxon>
        <taxon>Mycobacterium</taxon>
    </lineage>
</organism>
<feature type="transmembrane region" description="Helical" evidence="1">
    <location>
        <begin position="22"/>
        <end position="43"/>
    </location>
</feature>
<keyword evidence="1" id="KW-0472">Membrane</keyword>
<proteinExistence type="predicted"/>
<dbReference type="RefSeq" id="WP_240258154.1">
    <property type="nucleotide sequence ID" value="NZ_CP092488.2"/>
</dbReference>
<accession>A0ABY3VE31</accession>
<dbReference type="EMBL" id="CP092488">
    <property type="protein sequence ID" value="UMB67693.1"/>
    <property type="molecule type" value="Genomic_DNA"/>
</dbReference>
<evidence type="ECO:0000313" key="2">
    <source>
        <dbReference type="EMBL" id="UMB67693.1"/>
    </source>
</evidence>
<evidence type="ECO:0000313" key="3">
    <source>
        <dbReference type="Proteomes" id="UP001055336"/>
    </source>
</evidence>
<evidence type="ECO:0008006" key="4">
    <source>
        <dbReference type="Google" id="ProtNLM"/>
    </source>
</evidence>
<keyword evidence="3" id="KW-1185">Reference proteome</keyword>
<feature type="transmembrane region" description="Helical" evidence="1">
    <location>
        <begin position="49"/>
        <end position="68"/>
    </location>
</feature>
<protein>
    <recommendedName>
        <fullName evidence="4">Integral membrane protein</fullName>
    </recommendedName>
</protein>
<feature type="transmembrane region" description="Helical" evidence="1">
    <location>
        <begin position="109"/>
        <end position="129"/>
    </location>
</feature>
<dbReference type="Proteomes" id="UP001055336">
    <property type="component" value="Chromosome"/>
</dbReference>
<keyword evidence="1" id="KW-1133">Transmembrane helix</keyword>
<name>A0ABY3VE31_9MYCO</name>